<comment type="caution">
    <text evidence="1">The sequence shown here is derived from an EMBL/GenBank/DDBJ whole genome shotgun (WGS) entry which is preliminary data.</text>
</comment>
<protein>
    <submittedName>
        <fullName evidence="1">Uncharacterized protein</fullName>
    </submittedName>
</protein>
<organism evidence="1">
    <name type="scientific">marine sediment metagenome</name>
    <dbReference type="NCBI Taxonomy" id="412755"/>
    <lineage>
        <taxon>unclassified sequences</taxon>
        <taxon>metagenomes</taxon>
        <taxon>ecological metagenomes</taxon>
    </lineage>
</organism>
<evidence type="ECO:0000313" key="1">
    <source>
        <dbReference type="EMBL" id="KKM94418.1"/>
    </source>
</evidence>
<sequence>MRVFKVIRNKEDGTKYEKGHLIDGIEFDDGTVVIKWRSNRSSVAIYQNYNDFYELHIGAHPEYNSKVVFVYSDRGALIR</sequence>
<name>A0A0F9LM37_9ZZZZ</name>
<gene>
    <name evidence="1" type="ORF">LCGC14_1198390</name>
</gene>
<dbReference type="EMBL" id="LAZR01006141">
    <property type="protein sequence ID" value="KKM94418.1"/>
    <property type="molecule type" value="Genomic_DNA"/>
</dbReference>
<accession>A0A0F9LM37</accession>
<reference evidence="1" key="1">
    <citation type="journal article" date="2015" name="Nature">
        <title>Complex archaea that bridge the gap between prokaryotes and eukaryotes.</title>
        <authorList>
            <person name="Spang A."/>
            <person name="Saw J.H."/>
            <person name="Jorgensen S.L."/>
            <person name="Zaremba-Niedzwiedzka K."/>
            <person name="Martijn J."/>
            <person name="Lind A.E."/>
            <person name="van Eijk R."/>
            <person name="Schleper C."/>
            <person name="Guy L."/>
            <person name="Ettema T.J."/>
        </authorList>
    </citation>
    <scope>NUCLEOTIDE SEQUENCE</scope>
</reference>
<dbReference type="AlphaFoldDB" id="A0A0F9LM37"/>
<proteinExistence type="predicted"/>